<keyword evidence="2" id="KW-0813">Transport</keyword>
<dbReference type="PANTHER" id="PTHR43335">
    <property type="entry name" value="ABC TRANSPORTER, ATP-BINDING PROTEIN"/>
    <property type="match status" value="1"/>
</dbReference>
<dbReference type="InterPro" id="IPR003439">
    <property type="entry name" value="ABC_transporter-like_ATP-bd"/>
</dbReference>
<evidence type="ECO:0000256" key="3">
    <source>
        <dbReference type="ARBA" id="ARBA00022741"/>
    </source>
</evidence>
<dbReference type="Proteomes" id="UP000477311">
    <property type="component" value="Unassembled WGS sequence"/>
</dbReference>
<dbReference type="PANTHER" id="PTHR43335:SF4">
    <property type="entry name" value="ABC TRANSPORTER, ATP-BINDING PROTEIN"/>
    <property type="match status" value="1"/>
</dbReference>
<dbReference type="PROSITE" id="PS50893">
    <property type="entry name" value="ABC_TRANSPORTER_2"/>
    <property type="match status" value="1"/>
</dbReference>
<dbReference type="SUPFAM" id="SSF52540">
    <property type="entry name" value="P-loop containing nucleoside triphosphate hydrolases"/>
    <property type="match status" value="1"/>
</dbReference>
<dbReference type="CDD" id="cd03230">
    <property type="entry name" value="ABC_DR_subfamily_A"/>
    <property type="match status" value="1"/>
</dbReference>
<dbReference type="EMBL" id="JAAKYA010000053">
    <property type="protein sequence ID" value="NGO39512.1"/>
    <property type="molecule type" value="Genomic_DNA"/>
</dbReference>
<comment type="caution">
    <text evidence="6">The sequence shown here is derived from an EMBL/GenBank/DDBJ whole genome shotgun (WGS) entry which is preliminary data.</text>
</comment>
<protein>
    <submittedName>
        <fullName evidence="6">ABC transporter ATP-binding protein</fullName>
    </submittedName>
</protein>
<sequence length="320" mass="36548">MIEVRDLTKRYGNRVAIQGVTFTVARGEIVGLLGPNGAGKSTTMRILSGFLPATYGTVRVAGYDVARESLEVRRRIGYMPENNPLYPEMRVVEYLRFRARLKGLSGRRARERVEVVLEQCGLTEVRRRLIGQLSRGYRQRVGLADALVHEPDLIILDEPTIGLDPHQIRSVRELIKGLAGRHTVLLSTHILPEAEMICHRMLILWDGRVVAAGTPAELEQRWSADPQVMVEVSAPAAELEAFWSGRPEVASWEMAPAEEGWWRCWLRPAGAQDLRPLVYGWARERGWTLRELTRRRYTLEDIYVRVTARREEEEAEEEEV</sequence>
<keyword evidence="3" id="KW-0547">Nucleotide-binding</keyword>
<dbReference type="AlphaFoldDB" id="A0A6M1RXN6"/>
<proteinExistence type="inferred from homology"/>
<name>A0A6M1RXN6_9BACT</name>
<reference evidence="6 7" key="1">
    <citation type="submission" date="2020-02" db="EMBL/GenBank/DDBJ databases">
        <title>Draft genome sequence of Limisphaera ngatamarikiensis NGM72.4T, a thermophilic Verrucomicrobia grouped in subdivision 3.</title>
        <authorList>
            <person name="Carere C.R."/>
            <person name="Steen J."/>
            <person name="Hugenholtz P."/>
            <person name="Stott M.B."/>
        </authorList>
    </citation>
    <scope>NUCLEOTIDE SEQUENCE [LARGE SCALE GENOMIC DNA]</scope>
    <source>
        <strain evidence="6 7">NGM72.4</strain>
    </source>
</reference>
<feature type="domain" description="ABC transporter" evidence="5">
    <location>
        <begin position="2"/>
        <end position="231"/>
    </location>
</feature>
<dbReference type="InterPro" id="IPR003593">
    <property type="entry name" value="AAA+_ATPase"/>
</dbReference>
<dbReference type="InterPro" id="IPR027417">
    <property type="entry name" value="P-loop_NTPase"/>
</dbReference>
<organism evidence="6 7">
    <name type="scientific">Limisphaera ngatamarikiensis</name>
    <dbReference type="NCBI Taxonomy" id="1324935"/>
    <lineage>
        <taxon>Bacteria</taxon>
        <taxon>Pseudomonadati</taxon>
        <taxon>Verrucomicrobiota</taxon>
        <taxon>Verrucomicrobiia</taxon>
        <taxon>Limisphaerales</taxon>
        <taxon>Limisphaeraceae</taxon>
        <taxon>Limisphaera</taxon>
    </lineage>
</organism>
<evidence type="ECO:0000256" key="1">
    <source>
        <dbReference type="ARBA" id="ARBA00005417"/>
    </source>
</evidence>
<keyword evidence="4 6" id="KW-0067">ATP-binding</keyword>
<comment type="similarity">
    <text evidence="1">Belongs to the ABC transporter superfamily.</text>
</comment>
<evidence type="ECO:0000313" key="6">
    <source>
        <dbReference type="EMBL" id="NGO39512.1"/>
    </source>
</evidence>
<accession>A0A6M1RXN6</accession>
<evidence type="ECO:0000313" key="7">
    <source>
        <dbReference type="Proteomes" id="UP000477311"/>
    </source>
</evidence>
<dbReference type="SMART" id="SM00382">
    <property type="entry name" value="AAA"/>
    <property type="match status" value="1"/>
</dbReference>
<gene>
    <name evidence="6" type="ORF">G4L39_08900</name>
</gene>
<keyword evidence="7" id="KW-1185">Reference proteome</keyword>
<dbReference type="Gene3D" id="3.40.50.300">
    <property type="entry name" value="P-loop containing nucleotide triphosphate hydrolases"/>
    <property type="match status" value="1"/>
</dbReference>
<evidence type="ECO:0000259" key="5">
    <source>
        <dbReference type="PROSITE" id="PS50893"/>
    </source>
</evidence>
<evidence type="ECO:0000256" key="2">
    <source>
        <dbReference type="ARBA" id="ARBA00022448"/>
    </source>
</evidence>
<dbReference type="GO" id="GO:0016887">
    <property type="term" value="F:ATP hydrolysis activity"/>
    <property type="evidence" value="ECO:0007669"/>
    <property type="project" value="InterPro"/>
</dbReference>
<evidence type="ECO:0000256" key="4">
    <source>
        <dbReference type="ARBA" id="ARBA00022840"/>
    </source>
</evidence>
<dbReference type="GO" id="GO:0005524">
    <property type="term" value="F:ATP binding"/>
    <property type="evidence" value="ECO:0007669"/>
    <property type="project" value="UniProtKB-KW"/>
</dbReference>
<dbReference type="Pfam" id="PF00005">
    <property type="entry name" value="ABC_tran"/>
    <property type="match status" value="1"/>
</dbReference>